<dbReference type="InterPro" id="IPR036396">
    <property type="entry name" value="Cyt_P450_sf"/>
</dbReference>
<evidence type="ECO:0000256" key="5">
    <source>
        <dbReference type="ARBA" id="ARBA00023004"/>
    </source>
</evidence>
<dbReference type="GO" id="GO:0020037">
    <property type="term" value="F:heme binding"/>
    <property type="evidence" value="ECO:0007669"/>
    <property type="project" value="InterPro"/>
</dbReference>
<evidence type="ECO:0000313" key="8">
    <source>
        <dbReference type="EMBL" id="KAB2575311.1"/>
    </source>
</evidence>
<keyword evidence="8" id="KW-0503">Monooxygenase</keyword>
<keyword evidence="4 6" id="KW-0479">Metal-binding</keyword>
<keyword evidence="7" id="KW-0472">Membrane</keyword>
<dbReference type="CDD" id="cd11058">
    <property type="entry name" value="CYP60B-like"/>
    <property type="match status" value="1"/>
</dbReference>
<accession>A0A5N5DC76</accession>
<dbReference type="PANTHER" id="PTHR24305:SF210">
    <property type="entry name" value="CYTOCHROME P450 MONOOXYGENASE ASQL-RELATED"/>
    <property type="match status" value="1"/>
</dbReference>
<organism evidence="8 9">
    <name type="scientific">Lasiodiplodia theobromae</name>
    <dbReference type="NCBI Taxonomy" id="45133"/>
    <lineage>
        <taxon>Eukaryota</taxon>
        <taxon>Fungi</taxon>
        <taxon>Dikarya</taxon>
        <taxon>Ascomycota</taxon>
        <taxon>Pezizomycotina</taxon>
        <taxon>Dothideomycetes</taxon>
        <taxon>Dothideomycetes incertae sedis</taxon>
        <taxon>Botryosphaeriales</taxon>
        <taxon>Botryosphaeriaceae</taxon>
        <taxon>Lasiodiplodia</taxon>
    </lineage>
</organism>
<keyword evidence="5 6" id="KW-0408">Iron</keyword>
<evidence type="ECO:0000256" key="4">
    <source>
        <dbReference type="ARBA" id="ARBA00022723"/>
    </source>
</evidence>
<name>A0A5N5DC76_9PEZI</name>
<dbReference type="GO" id="GO:0016705">
    <property type="term" value="F:oxidoreductase activity, acting on paired donors, with incorporation or reduction of molecular oxygen"/>
    <property type="evidence" value="ECO:0007669"/>
    <property type="project" value="InterPro"/>
</dbReference>
<evidence type="ECO:0000256" key="3">
    <source>
        <dbReference type="ARBA" id="ARBA00022617"/>
    </source>
</evidence>
<proteinExistence type="inferred from homology"/>
<dbReference type="GO" id="GO:0005506">
    <property type="term" value="F:iron ion binding"/>
    <property type="evidence" value="ECO:0007669"/>
    <property type="project" value="InterPro"/>
</dbReference>
<comment type="similarity">
    <text evidence="2">Belongs to the cytochrome P450 family.</text>
</comment>
<evidence type="ECO:0000256" key="1">
    <source>
        <dbReference type="ARBA" id="ARBA00001971"/>
    </source>
</evidence>
<dbReference type="AlphaFoldDB" id="A0A5N5DC76"/>
<keyword evidence="7" id="KW-1133">Transmembrane helix</keyword>
<dbReference type="InterPro" id="IPR002401">
    <property type="entry name" value="Cyt_P450_E_grp-I"/>
</dbReference>
<dbReference type="EMBL" id="VCHE01000034">
    <property type="protein sequence ID" value="KAB2575311.1"/>
    <property type="molecule type" value="Genomic_DNA"/>
</dbReference>
<dbReference type="PRINTS" id="PR00385">
    <property type="entry name" value="P450"/>
</dbReference>
<dbReference type="GO" id="GO:0004497">
    <property type="term" value="F:monooxygenase activity"/>
    <property type="evidence" value="ECO:0007669"/>
    <property type="project" value="UniProtKB-KW"/>
</dbReference>
<dbReference type="Gene3D" id="1.10.630.10">
    <property type="entry name" value="Cytochrome P450"/>
    <property type="match status" value="1"/>
</dbReference>
<gene>
    <name evidence="8" type="primary">rdc4_13</name>
    <name evidence="8" type="ORF">DBV05_g6047</name>
</gene>
<dbReference type="InterPro" id="IPR001128">
    <property type="entry name" value="Cyt_P450"/>
</dbReference>
<dbReference type="PANTHER" id="PTHR24305">
    <property type="entry name" value="CYTOCHROME P450"/>
    <property type="match status" value="1"/>
</dbReference>
<dbReference type="Pfam" id="PF00067">
    <property type="entry name" value="p450"/>
    <property type="match status" value="1"/>
</dbReference>
<dbReference type="OrthoDB" id="3906658at2759"/>
<feature type="transmembrane region" description="Helical" evidence="7">
    <location>
        <begin position="21"/>
        <end position="44"/>
    </location>
</feature>
<protein>
    <submittedName>
        <fullName evidence="8">Cytochrome P450 monooxygenase rdc4</fullName>
    </submittedName>
</protein>
<keyword evidence="9" id="KW-1185">Reference proteome</keyword>
<keyword evidence="8" id="KW-0560">Oxidoreductase</keyword>
<evidence type="ECO:0000256" key="6">
    <source>
        <dbReference type="PIRSR" id="PIRSR602401-1"/>
    </source>
</evidence>
<evidence type="ECO:0000256" key="7">
    <source>
        <dbReference type="SAM" id="Phobius"/>
    </source>
</evidence>
<evidence type="ECO:0000313" key="9">
    <source>
        <dbReference type="Proteomes" id="UP000325902"/>
    </source>
</evidence>
<dbReference type="PRINTS" id="PR00463">
    <property type="entry name" value="EP450I"/>
</dbReference>
<evidence type="ECO:0000256" key="2">
    <source>
        <dbReference type="ARBA" id="ARBA00010617"/>
    </source>
</evidence>
<keyword evidence="3 6" id="KW-0349">Heme</keyword>
<comment type="cofactor">
    <cofactor evidence="1 6">
        <name>heme</name>
        <dbReference type="ChEBI" id="CHEBI:30413"/>
    </cofactor>
</comment>
<dbReference type="InterPro" id="IPR050121">
    <property type="entry name" value="Cytochrome_P450_monoxygenase"/>
</dbReference>
<dbReference type="Proteomes" id="UP000325902">
    <property type="component" value="Unassembled WGS sequence"/>
</dbReference>
<reference evidence="8 9" key="1">
    <citation type="journal article" date="2019" name="Sci. Rep.">
        <title>A multi-omics analysis of the grapevine pathogen Lasiodiplodia theobromae reveals that temperature affects the expression of virulence- and pathogenicity-related genes.</title>
        <authorList>
            <person name="Felix C."/>
            <person name="Meneses R."/>
            <person name="Goncalves M.F.M."/>
            <person name="Tilleman L."/>
            <person name="Duarte A.S."/>
            <person name="Jorrin-Novo J.V."/>
            <person name="Van de Peer Y."/>
            <person name="Deforce D."/>
            <person name="Van Nieuwerburgh F."/>
            <person name="Esteves A.C."/>
            <person name="Alves A."/>
        </authorList>
    </citation>
    <scope>NUCLEOTIDE SEQUENCE [LARGE SCALE GENOMIC DNA]</scope>
    <source>
        <strain evidence="8 9">LA-SOL3</strain>
    </source>
</reference>
<feature type="binding site" description="axial binding residue" evidence="6">
    <location>
        <position position="450"/>
    </location>
    <ligand>
        <name>heme</name>
        <dbReference type="ChEBI" id="CHEBI:30413"/>
    </ligand>
    <ligandPart>
        <name>Fe</name>
        <dbReference type="ChEBI" id="CHEBI:18248"/>
    </ligandPart>
</feature>
<dbReference type="SUPFAM" id="SSF48264">
    <property type="entry name" value="Cytochrome P450"/>
    <property type="match status" value="1"/>
</dbReference>
<comment type="caution">
    <text evidence="8">The sequence shown here is derived from an EMBL/GenBank/DDBJ whole genome shotgun (WGS) entry which is preliminary data.</text>
</comment>
<keyword evidence="7" id="KW-0812">Transmembrane</keyword>
<sequence length="504" mass="57904">MASVQGLLEWPLSLARNDLPLVLVTSVIAFVIIHAIGTVIYNVYFHPLSKYPGPISAASTNLAYWSATVRGDLLPWVQDIHKKYGEIVRTGPNTLSYTNPEAWKDIYGHRTGGKKSNTKDRFYYPPDFNGRHAINGIANDEEHGRVRRIFSHAFSDKALKEQEQIFESYSDHLVANVRSGVNDKLDIAKLFNCTTMDIMADLTFGEPLGLLDKSEYTPWVAAVFGWIKAADIFRITMEYPFLGLLAKYLTPKSLIEQRKLHFHHSSDRVDRRIERGSDRPDIWNFVLKQPEGRRLDIGDMHANASVFMLAGSETTATLLSGILYFLCKNPDKMKKLRDEVWGSFESDQELTIENLRRLTYMAACIDEALRLYPPLPIGPPREVHPDGNIICGRWVPGQTRVAVAQYTAYRSPLNFKDPESYIPERWLPNTGYENDRREVMQAFAYGPRNCIGKNLAYHELRIILAKMLWNFEFKLRPESDAWINQKCYTLWQKTPLWVEVRAIR</sequence>